<dbReference type="EMBL" id="CABVLI010000033">
    <property type="protein sequence ID" value="VVT07322.1"/>
    <property type="molecule type" value="Genomic_DNA"/>
</dbReference>
<proteinExistence type="predicted"/>
<evidence type="ECO:0000313" key="1">
    <source>
        <dbReference type="EMBL" id="VVT07322.1"/>
    </source>
</evidence>
<organism evidence="1 2">
    <name type="scientific">Sphingomonas aurantiaca</name>
    <dbReference type="NCBI Taxonomy" id="185949"/>
    <lineage>
        <taxon>Bacteria</taxon>
        <taxon>Pseudomonadati</taxon>
        <taxon>Pseudomonadota</taxon>
        <taxon>Alphaproteobacteria</taxon>
        <taxon>Sphingomonadales</taxon>
        <taxon>Sphingomonadaceae</taxon>
        <taxon>Sphingomonas</taxon>
    </lineage>
</organism>
<evidence type="ECO:0000313" key="2">
    <source>
        <dbReference type="Proteomes" id="UP000326857"/>
    </source>
</evidence>
<gene>
    <name evidence="1" type="ORF">SPHINGO391_390037</name>
</gene>
<dbReference type="RefSeq" id="WP_151990334.1">
    <property type="nucleotide sequence ID" value="NZ_LR701528.1"/>
</dbReference>
<sequence>MPAGDDGESFKTAYLVRLRADQIHPREFVGLFITDNIGQLIDYVDDCCPVDACEYVVLPSGGLSQPGRSSIVPEPDDEKEVDLFRGATISDRWLDDYFQAPDNLIWTPLAPDNANDRG</sequence>
<reference evidence="1 2" key="1">
    <citation type="submission" date="2019-09" db="EMBL/GenBank/DDBJ databases">
        <authorList>
            <person name="Dittami M. S."/>
        </authorList>
    </citation>
    <scope>NUCLEOTIDE SEQUENCE [LARGE SCALE GENOMIC DNA]</scope>
    <source>
        <strain evidence="1">SPHINGO391</strain>
    </source>
</reference>
<dbReference type="Proteomes" id="UP000326857">
    <property type="component" value="Unassembled WGS sequence"/>
</dbReference>
<protein>
    <submittedName>
        <fullName evidence="1">Uncharacterized protein</fullName>
    </submittedName>
</protein>
<accession>A0A5E7YLX9</accession>
<dbReference type="AlphaFoldDB" id="A0A5E7YLX9"/>
<name>A0A5E7YLX9_9SPHN</name>